<proteinExistence type="predicted"/>
<evidence type="ECO:0000313" key="3">
    <source>
        <dbReference type="Proteomes" id="UP000836402"/>
    </source>
</evidence>
<dbReference type="EMBL" id="CAJHJG010006744">
    <property type="protein sequence ID" value="CAD6959142.1"/>
    <property type="molecule type" value="Genomic_DNA"/>
</dbReference>
<organism evidence="2 3">
    <name type="scientific">Tilletia caries</name>
    <name type="common">wheat bunt fungus</name>
    <dbReference type="NCBI Taxonomy" id="13290"/>
    <lineage>
        <taxon>Eukaryota</taxon>
        <taxon>Fungi</taxon>
        <taxon>Dikarya</taxon>
        <taxon>Basidiomycota</taxon>
        <taxon>Ustilaginomycotina</taxon>
        <taxon>Exobasidiomycetes</taxon>
        <taxon>Tilletiales</taxon>
        <taxon>Tilletiaceae</taxon>
        <taxon>Tilletia</taxon>
    </lineage>
</organism>
<keyword evidence="3" id="KW-1185">Reference proteome</keyword>
<feature type="region of interest" description="Disordered" evidence="1">
    <location>
        <begin position="129"/>
        <end position="158"/>
    </location>
</feature>
<comment type="caution">
    <text evidence="2">The sequence shown here is derived from an EMBL/GenBank/DDBJ whole genome shotgun (WGS) entry which is preliminary data.</text>
</comment>
<gene>
    <name evidence="2" type="ORF">JKIAZH3_G8074</name>
</gene>
<protein>
    <submittedName>
        <fullName evidence="2">Uncharacterized protein</fullName>
    </submittedName>
</protein>
<name>A0ABN7JAN0_9BASI</name>
<evidence type="ECO:0000256" key="1">
    <source>
        <dbReference type="SAM" id="MobiDB-lite"/>
    </source>
</evidence>
<evidence type="ECO:0000313" key="2">
    <source>
        <dbReference type="EMBL" id="CAD6959142.1"/>
    </source>
</evidence>
<reference evidence="2" key="1">
    <citation type="submission" date="2020-10" db="EMBL/GenBank/DDBJ databases">
        <authorList>
            <person name="Sedaghatjoo S."/>
        </authorList>
    </citation>
    <scope>NUCLEOTIDE SEQUENCE</scope>
    <source>
        <strain evidence="2">AZH3</strain>
    </source>
</reference>
<feature type="compositionally biased region" description="Low complexity" evidence="1">
    <location>
        <begin position="138"/>
        <end position="158"/>
    </location>
</feature>
<dbReference type="Proteomes" id="UP000836402">
    <property type="component" value="Unassembled WGS sequence"/>
</dbReference>
<feature type="non-terminal residue" evidence="2">
    <location>
        <position position="1"/>
    </location>
</feature>
<feature type="non-terminal residue" evidence="2">
    <location>
        <position position="158"/>
    </location>
</feature>
<accession>A0ABN7JAN0</accession>
<sequence>DGPTLPPAAIRLRGVGAIISVDADRRVGLVQGFTYLNKTHQWQGFKLRLTFEDTARWASWTIPAARNLVDFDCIVAQMGPDNILDVHIRHIMVVGPAPVALMQSLDINVPANNDRAERLRQARAANRLAMEQKKNGVPAEPTATTSTVPTASTATTSS</sequence>